<dbReference type="Gene3D" id="3.90.1150.10">
    <property type="entry name" value="Aspartate Aminotransferase, domain 1"/>
    <property type="match status" value="1"/>
</dbReference>
<name>A0A4R4GHE9_9BACT</name>
<proteinExistence type="predicted"/>
<protein>
    <submittedName>
        <fullName evidence="1">Uncharacterized protein</fullName>
    </submittedName>
</protein>
<dbReference type="AlphaFoldDB" id="A0A4R4GHE9"/>
<comment type="caution">
    <text evidence="1">The sequence shown here is derived from an EMBL/GenBank/DDBJ whole genome shotgun (WGS) entry which is preliminary data.</text>
</comment>
<dbReference type="InterPro" id="IPR015424">
    <property type="entry name" value="PyrdxlP-dep_Trfase"/>
</dbReference>
<accession>A0A4R4GHE9</accession>
<dbReference type="InterPro" id="IPR000653">
    <property type="entry name" value="DegT/StrS_aminotransferase"/>
</dbReference>
<dbReference type="InterPro" id="IPR015422">
    <property type="entry name" value="PyrdxlP-dep_Trfase_small"/>
</dbReference>
<dbReference type="Proteomes" id="UP000294527">
    <property type="component" value="Unassembled WGS sequence"/>
</dbReference>
<dbReference type="SUPFAM" id="SSF53383">
    <property type="entry name" value="PLP-dependent transferases"/>
    <property type="match status" value="1"/>
</dbReference>
<evidence type="ECO:0000313" key="1">
    <source>
        <dbReference type="EMBL" id="TDA76089.1"/>
    </source>
</evidence>
<evidence type="ECO:0000313" key="2">
    <source>
        <dbReference type="Proteomes" id="UP000294527"/>
    </source>
</evidence>
<dbReference type="EMBL" id="SLTU01000001">
    <property type="protein sequence ID" value="TDA76089.1"/>
    <property type="molecule type" value="Genomic_DNA"/>
</dbReference>
<organism evidence="1 2">
    <name type="scientific">Phocaeicola dorei</name>
    <dbReference type="NCBI Taxonomy" id="357276"/>
    <lineage>
        <taxon>Bacteria</taxon>
        <taxon>Pseudomonadati</taxon>
        <taxon>Bacteroidota</taxon>
        <taxon>Bacteroidia</taxon>
        <taxon>Bacteroidales</taxon>
        <taxon>Bacteroidaceae</taxon>
        <taxon>Phocaeicola</taxon>
    </lineage>
</organism>
<sequence>MLRVFRSFEERSALIQYLKEHEILSVFHYLTLHKSDYYTQYYDDYSKLRMCDHYADCLIRLLMFYELTNEEVGKVIGVIHDFYQNTYCGF</sequence>
<dbReference type="RefSeq" id="WP_132140505.1">
    <property type="nucleotide sequence ID" value="NZ_CAXSRD010000011.1"/>
</dbReference>
<gene>
    <name evidence="1" type="ORF">E1I98_06860</name>
</gene>
<dbReference type="Pfam" id="PF01041">
    <property type="entry name" value="DegT_DnrJ_EryC1"/>
    <property type="match status" value="1"/>
</dbReference>
<reference evidence="1 2" key="1">
    <citation type="journal article" date="2019" name="Nat. Microbiol.">
        <title>Genomic variation and strain-specific functional adaptation in the human gut microbiome during early life.</title>
        <authorList>
            <person name="Vatanen T."/>
            <person name="Plichta D.R."/>
            <person name="Somani J."/>
            <person name="Munch P.C."/>
            <person name="Arthur T.D."/>
            <person name="Hall A.B."/>
            <person name="Rudolf S."/>
            <person name="Oakeley E.J."/>
            <person name="Ke X."/>
            <person name="Young R.A."/>
            <person name="Haiser H.J."/>
            <person name="Kolde R."/>
            <person name="Yassour M."/>
            <person name="Luopajarvi K."/>
            <person name="Siljander H."/>
            <person name="Virtanen S.M."/>
            <person name="Ilonen J."/>
            <person name="Uibo R."/>
            <person name="Tillmann V."/>
            <person name="Mokurov S."/>
            <person name="Dorshakova N."/>
            <person name="Porter J.A."/>
            <person name="McHardy A.C."/>
            <person name="Lahdesmaki H."/>
            <person name="Vlamakis H."/>
            <person name="Huttenhower C."/>
            <person name="Knip M."/>
            <person name="Xavier R.J."/>
        </authorList>
    </citation>
    <scope>NUCLEOTIDE SEQUENCE [LARGE SCALE GENOMIC DNA]</scope>
    <source>
        <strain evidence="1 2">RJX1047</strain>
    </source>
</reference>